<dbReference type="Proteomes" id="UP001050691">
    <property type="component" value="Unassembled WGS sequence"/>
</dbReference>
<reference evidence="3" key="1">
    <citation type="submission" date="2021-10" db="EMBL/GenBank/DDBJ databases">
        <title>De novo Genome Assembly of Clathrus columnatus (Basidiomycota, Fungi) Using Illumina and Nanopore Sequence Data.</title>
        <authorList>
            <person name="Ogiso-Tanaka E."/>
            <person name="Itagaki H."/>
            <person name="Hosoya T."/>
            <person name="Hosaka K."/>
        </authorList>
    </citation>
    <scope>NUCLEOTIDE SEQUENCE</scope>
    <source>
        <strain evidence="3">MO-923</strain>
    </source>
</reference>
<gene>
    <name evidence="3" type="ORF">Clacol_006586</name>
</gene>
<feature type="domain" description="PAS" evidence="1">
    <location>
        <begin position="28"/>
        <end position="95"/>
    </location>
</feature>
<dbReference type="CDD" id="cd00130">
    <property type="entry name" value="PAS"/>
    <property type="match status" value="1"/>
</dbReference>
<keyword evidence="4" id="KW-1185">Reference proteome</keyword>
<dbReference type="SMART" id="SM00091">
    <property type="entry name" value="PAS"/>
    <property type="match status" value="1"/>
</dbReference>
<dbReference type="GO" id="GO:0008270">
    <property type="term" value="F:zinc ion binding"/>
    <property type="evidence" value="ECO:0007669"/>
    <property type="project" value="InterPro"/>
</dbReference>
<dbReference type="AlphaFoldDB" id="A0AAV5AD85"/>
<feature type="domain" description="GATA-type" evidence="2">
    <location>
        <begin position="276"/>
        <end position="323"/>
    </location>
</feature>
<dbReference type="InterPro" id="IPR000014">
    <property type="entry name" value="PAS"/>
</dbReference>
<evidence type="ECO:0000259" key="1">
    <source>
        <dbReference type="SMART" id="SM00091"/>
    </source>
</evidence>
<dbReference type="SMART" id="SM00401">
    <property type="entry name" value="ZnF_GATA"/>
    <property type="match status" value="1"/>
</dbReference>
<comment type="caution">
    <text evidence="3">The sequence shown here is derived from an EMBL/GenBank/DDBJ whole genome shotgun (WGS) entry which is preliminary data.</text>
</comment>
<dbReference type="Gene3D" id="3.30.50.10">
    <property type="entry name" value="Erythroid Transcription Factor GATA-1, subunit A"/>
    <property type="match status" value="1"/>
</dbReference>
<evidence type="ECO:0000313" key="3">
    <source>
        <dbReference type="EMBL" id="GJJ12345.1"/>
    </source>
</evidence>
<dbReference type="InterPro" id="IPR000679">
    <property type="entry name" value="Znf_GATA"/>
</dbReference>
<dbReference type="CDD" id="cd00202">
    <property type="entry name" value="ZnF_GATA"/>
    <property type="match status" value="1"/>
</dbReference>
<protein>
    <submittedName>
        <fullName evidence="3">Uncharacterized protein</fullName>
    </submittedName>
</protein>
<sequence length="345" mass="38918">MTSASSNLPNPNPPKTQTAAYEFTKRKRWTDTLFSEISEAIFLIVSPSFKVLYCSSAVVEILGWKEDQLVDADLGSFIEGLTHVLLTRITQNNPTLEEDLQNFLWAFTEVLRLGNGLFTYIRFKFEHPPSMTSVPSLLFEVKGRVHYFPGQLNARCVLLSAMPYPSRDITLLNSFLELRMENERLSRRISEMKHLIESSVHEQDIPSSALSQTNRCTQGNLINNSPSLYTSTSTSSSLQYTCSDSSKLGLSNHALDPLEDVSFNPDVEYDEIQRKKKKTIIGEEQRGPHGPKTLCNACGLRWAKRTRKEEPEMTTILKTSSVIASEDSSALRISQQSAYDVSRHL</sequence>
<dbReference type="Pfam" id="PF00320">
    <property type="entry name" value="GATA"/>
    <property type="match status" value="1"/>
</dbReference>
<organism evidence="3 4">
    <name type="scientific">Clathrus columnatus</name>
    <dbReference type="NCBI Taxonomy" id="1419009"/>
    <lineage>
        <taxon>Eukaryota</taxon>
        <taxon>Fungi</taxon>
        <taxon>Dikarya</taxon>
        <taxon>Basidiomycota</taxon>
        <taxon>Agaricomycotina</taxon>
        <taxon>Agaricomycetes</taxon>
        <taxon>Phallomycetidae</taxon>
        <taxon>Phallales</taxon>
        <taxon>Clathraceae</taxon>
        <taxon>Clathrus</taxon>
    </lineage>
</organism>
<proteinExistence type="predicted"/>
<dbReference type="InterPro" id="IPR013088">
    <property type="entry name" value="Znf_NHR/GATA"/>
</dbReference>
<name>A0AAV5AD85_9AGAM</name>
<dbReference type="GO" id="GO:0006355">
    <property type="term" value="P:regulation of DNA-templated transcription"/>
    <property type="evidence" value="ECO:0007669"/>
    <property type="project" value="InterPro"/>
</dbReference>
<dbReference type="EMBL" id="BPWL01000007">
    <property type="protein sequence ID" value="GJJ12345.1"/>
    <property type="molecule type" value="Genomic_DNA"/>
</dbReference>
<evidence type="ECO:0000259" key="2">
    <source>
        <dbReference type="SMART" id="SM00401"/>
    </source>
</evidence>
<accession>A0AAV5AD85</accession>
<dbReference type="GO" id="GO:0043565">
    <property type="term" value="F:sequence-specific DNA binding"/>
    <property type="evidence" value="ECO:0007669"/>
    <property type="project" value="InterPro"/>
</dbReference>
<evidence type="ECO:0000313" key="4">
    <source>
        <dbReference type="Proteomes" id="UP001050691"/>
    </source>
</evidence>